<protein>
    <submittedName>
        <fullName evidence="2">Uncharacterized protein</fullName>
    </submittedName>
</protein>
<feature type="region of interest" description="Disordered" evidence="1">
    <location>
        <begin position="1"/>
        <end position="30"/>
    </location>
</feature>
<sequence>MSRSASHTSPSSPERTRAPARMPSRADLTGPAARRVLAVLAWIDGAGS</sequence>
<dbReference type="Proteomes" id="UP000542813">
    <property type="component" value="Unassembled WGS sequence"/>
</dbReference>
<evidence type="ECO:0000256" key="1">
    <source>
        <dbReference type="SAM" id="MobiDB-lite"/>
    </source>
</evidence>
<dbReference type="EMBL" id="JACHMM010000001">
    <property type="protein sequence ID" value="MBB5786297.1"/>
    <property type="molecule type" value="Genomic_DNA"/>
</dbReference>
<evidence type="ECO:0000313" key="3">
    <source>
        <dbReference type="Proteomes" id="UP000542813"/>
    </source>
</evidence>
<feature type="compositionally biased region" description="Low complexity" evidence="1">
    <location>
        <begin position="1"/>
        <end position="12"/>
    </location>
</feature>
<dbReference type="AlphaFoldDB" id="A0A7W9LJQ8"/>
<reference evidence="2 3" key="1">
    <citation type="submission" date="2020-08" db="EMBL/GenBank/DDBJ databases">
        <title>Sequencing the genomes of 1000 actinobacteria strains.</title>
        <authorList>
            <person name="Klenk H.-P."/>
        </authorList>
    </citation>
    <scope>NUCLEOTIDE SEQUENCE [LARGE SCALE GENOMIC DNA]</scope>
    <source>
        <strain evidence="2 3">DSM 102122</strain>
    </source>
</reference>
<comment type="caution">
    <text evidence="2">The sequence shown here is derived from an EMBL/GenBank/DDBJ whole genome shotgun (WGS) entry which is preliminary data.</text>
</comment>
<gene>
    <name evidence="2" type="ORF">HD601_000872</name>
</gene>
<name>A0A7W9LJQ8_9ACTN</name>
<organism evidence="2 3">
    <name type="scientific">Jiangella mangrovi</name>
    <dbReference type="NCBI Taxonomy" id="1524084"/>
    <lineage>
        <taxon>Bacteria</taxon>
        <taxon>Bacillati</taxon>
        <taxon>Actinomycetota</taxon>
        <taxon>Actinomycetes</taxon>
        <taxon>Jiangellales</taxon>
        <taxon>Jiangellaceae</taxon>
        <taxon>Jiangella</taxon>
    </lineage>
</organism>
<accession>A0A7W9LJQ8</accession>
<evidence type="ECO:0000313" key="2">
    <source>
        <dbReference type="EMBL" id="MBB5786297.1"/>
    </source>
</evidence>
<keyword evidence="3" id="KW-1185">Reference proteome</keyword>
<proteinExistence type="predicted"/>